<feature type="compositionally biased region" description="Basic and acidic residues" evidence="5">
    <location>
        <begin position="1212"/>
        <end position="1235"/>
    </location>
</feature>
<name>A0AAN6GMB4_9BASI</name>
<comment type="caution">
    <text evidence="6">The sequence shown here is derived from an EMBL/GenBank/DDBJ whole genome shotgun (WGS) entry which is preliminary data.</text>
</comment>
<reference evidence="6" key="1">
    <citation type="journal article" date="2023" name="PhytoFront">
        <title>Draft Genome Resources of Seven Strains of Tilletia horrida, Causal Agent of Kernel Smut of Rice.</title>
        <authorList>
            <person name="Khanal S."/>
            <person name="Antony Babu S."/>
            <person name="Zhou X.G."/>
        </authorList>
    </citation>
    <scope>NUCLEOTIDE SEQUENCE</scope>
    <source>
        <strain evidence="6">TX6</strain>
    </source>
</reference>
<feature type="compositionally biased region" description="Polar residues" evidence="5">
    <location>
        <begin position="41"/>
        <end position="50"/>
    </location>
</feature>
<feature type="repeat" description="WD" evidence="4">
    <location>
        <begin position="285"/>
        <end position="317"/>
    </location>
</feature>
<feature type="region of interest" description="Disordered" evidence="5">
    <location>
        <begin position="1396"/>
        <end position="1456"/>
    </location>
</feature>
<dbReference type="PRINTS" id="PR00320">
    <property type="entry name" value="GPROTEINBRPT"/>
</dbReference>
<keyword evidence="2 4" id="KW-0853">WD repeat</keyword>
<feature type="compositionally biased region" description="Acidic residues" evidence="5">
    <location>
        <begin position="208"/>
        <end position="219"/>
    </location>
</feature>
<dbReference type="SMART" id="SM00320">
    <property type="entry name" value="WD40"/>
    <property type="match status" value="8"/>
</dbReference>
<accession>A0AAN6GMB4</accession>
<dbReference type="Proteomes" id="UP001176517">
    <property type="component" value="Unassembled WGS sequence"/>
</dbReference>
<dbReference type="InterPro" id="IPR019775">
    <property type="entry name" value="WD40_repeat_CS"/>
</dbReference>
<dbReference type="PANTHER" id="PTHR19862">
    <property type="entry name" value="WD REPEAT-CONTAINING PROTEIN 48"/>
    <property type="match status" value="1"/>
</dbReference>
<dbReference type="InterPro" id="IPR021772">
    <property type="entry name" value="WDR48/Bun107"/>
</dbReference>
<dbReference type="GO" id="GO:0000724">
    <property type="term" value="P:double-strand break repair via homologous recombination"/>
    <property type="evidence" value="ECO:0007669"/>
    <property type="project" value="TreeGrafter"/>
</dbReference>
<dbReference type="InterPro" id="IPR020472">
    <property type="entry name" value="WD40_PAC1"/>
</dbReference>
<dbReference type="InterPro" id="IPR015943">
    <property type="entry name" value="WD40/YVTN_repeat-like_dom_sf"/>
</dbReference>
<organism evidence="6 7">
    <name type="scientific">Tilletia horrida</name>
    <dbReference type="NCBI Taxonomy" id="155126"/>
    <lineage>
        <taxon>Eukaryota</taxon>
        <taxon>Fungi</taxon>
        <taxon>Dikarya</taxon>
        <taxon>Basidiomycota</taxon>
        <taxon>Ustilaginomycotina</taxon>
        <taxon>Exobasidiomycetes</taxon>
        <taxon>Tilletiales</taxon>
        <taxon>Tilletiaceae</taxon>
        <taxon>Tilletia</taxon>
    </lineage>
</organism>
<feature type="compositionally biased region" description="Low complexity" evidence="5">
    <location>
        <begin position="762"/>
        <end position="773"/>
    </location>
</feature>
<dbReference type="EMBL" id="JAPDMZ010000284">
    <property type="protein sequence ID" value="KAK0544433.1"/>
    <property type="molecule type" value="Genomic_DNA"/>
</dbReference>
<comment type="similarity">
    <text evidence="1">Belongs to the WD repeat WDR48 family.</text>
</comment>
<dbReference type="PROSITE" id="PS00678">
    <property type="entry name" value="WD_REPEATS_1"/>
    <property type="match status" value="1"/>
</dbReference>
<evidence type="ECO:0000256" key="2">
    <source>
        <dbReference type="ARBA" id="ARBA00022574"/>
    </source>
</evidence>
<dbReference type="Gene3D" id="2.130.10.10">
    <property type="entry name" value="YVTN repeat-like/Quinoprotein amine dehydrogenase"/>
    <property type="match status" value="2"/>
</dbReference>
<gene>
    <name evidence="6" type="ORF">OC846_006079</name>
</gene>
<feature type="region of interest" description="Disordered" evidence="5">
    <location>
        <begin position="753"/>
        <end position="791"/>
    </location>
</feature>
<dbReference type="GO" id="GO:0043130">
    <property type="term" value="F:ubiquitin binding"/>
    <property type="evidence" value="ECO:0007669"/>
    <property type="project" value="TreeGrafter"/>
</dbReference>
<protein>
    <recommendedName>
        <fullName evidence="8">WD40 repeat-like protein</fullName>
    </recommendedName>
</protein>
<sequence length="1507" mass="160560">MAAHDGAHYGHGSASSSSSSSAGSSAEGRARVAAGAAGWSVQNGGASTSAGGQGLPAHVRLPQPGIPRRVSYTLPLPGYTVSQPPVRPLRVFALPPAPLAGEHRPDPSPVLTPSNQHRPSDFGLEALGCGQTDRHPRHTLPITSLAIDTSTRIQQGQHPSAACPEGILYTGGRDGLVCSWELGIPMREVVSPPRKKRRRALFSKGLDEDADEEDEDDPDEHTTGALPIGIEGVGLGTASSYARPPMKLMVRKDSARARKTTTWEADHDQIPGILGKRRTRFRQCLQSHTDWINDIILCNQNQTLISASSDRTVKIWNPHDEATALLPSTFGSHSDYVRCLSHAPQANAVISGGLDRTVKVWDLGLASTSSGRGVHSSDKPIWELSEQAIGQSVYALATTPAATVIAVGTPARSVRLWDPRAQPNASPIANLIGHTDNVRALLLSADGKHLLSGSSDSTIRLWSIGEQRCLHTFTHHNDSVWSLFSTDENLDVFYSGDRQGFLCKVDLEGCGDLSDGECVVLARDNDQSSTVAGAGGIQKIVALPNAFVWTASGSSSVQMWRDVPSRQDRGARDEIGNEMPDFVVNKRFNLMDSAPPSGTASFRRRYADSPSSSPRSTAAALPSGSPTSPKGMEMEQAANGVHQKRSISTTAAADWQLPDIPDSMTRNAVPYESLLSLAPVNDPYGAAVGLGSSSVRDLHGALGRGSLSFMNASRSSFAQFGRGPSISMDSAAQTGQGHPLTLAPTRSRSILEGYTSPQNVGSPVPAAAQPSSSGNHVSFSPKDPWKDPLKKERSGSVIRFAQHVDTNDLTGAVPEQAIDTSGDGDGVAEAPSDAAVEARLAYEDRELAEDATPLREKPSEVIEGAHGLIRCTMLNDRRHVLTVDSKGWLAVWDILSAQMIGIFDPADIRAAAINDEACVAAITEKGRAASSQSFSIQSIPAEILELVKGRVEGEGISAPWCTVDVKIGALTVHLEEPRCFDAEIYLDECSEFVDSALCQDDRRINMGKWVLRNLFDEFINAEIKMRVHEKATLLTGVPAFENDALFSRAPARALLLTRADANGHAVYTPGFTIPLATTARTPVLNKAVPDQNLVTQPLRTPGADQTPLAQGAAVDYFSITGSTTPGSQGENSGTQTPVEVVNNEAATPVISQSRWTSLSLGGNKNSLALNTTTSLGRGGTISGASDGSAGTPMTPSTPTGGFMGRLRGLGKNSKDKGAKAAETEKTETKDSKDDQAESSDPRNAAHVAALRQLLARPLSITGFEDFPTLKFDPEMSVMISEAIPDTGSWEVVYRGVIGCTGCDVSILELISPVWLLEFTLASRVLAREQGSNKLSFTLHPWVEPEASKTAGWKPGQDAMPPLPSGNVRLSATRMLRMRKVSMYVCEKLDLMPARKHQDSIAGSVRSNNEGGANAGRQGAGLNMTALSNPNTAGAAASSTSLNSQGASTTNEDAAEQEQARLEFAKSIEILHGNIVLKPEMTLAQCQRFYHRAGGDIRLEYRQRAQAA</sequence>
<feature type="region of interest" description="Disordered" evidence="5">
    <location>
        <begin position="594"/>
        <end position="633"/>
    </location>
</feature>
<dbReference type="PROSITE" id="PS50082">
    <property type="entry name" value="WD_REPEATS_2"/>
    <property type="match status" value="3"/>
</dbReference>
<feature type="compositionally biased region" description="Polar residues" evidence="5">
    <location>
        <begin position="1424"/>
        <end position="1451"/>
    </location>
</feature>
<dbReference type="PROSITE" id="PS50294">
    <property type="entry name" value="WD_REPEATS_REGION"/>
    <property type="match status" value="3"/>
</dbReference>
<feature type="compositionally biased region" description="Low complexity" evidence="5">
    <location>
        <begin position="608"/>
        <end position="623"/>
    </location>
</feature>
<evidence type="ECO:0000313" key="6">
    <source>
        <dbReference type="EMBL" id="KAK0544433.1"/>
    </source>
</evidence>
<feature type="repeat" description="WD" evidence="4">
    <location>
        <begin position="431"/>
        <end position="472"/>
    </location>
</feature>
<dbReference type="PANTHER" id="PTHR19862:SF14">
    <property type="entry name" value="WD REPEAT-CONTAINING PROTEIN 48"/>
    <property type="match status" value="1"/>
</dbReference>
<proteinExistence type="inferred from homology"/>
<feature type="region of interest" description="Disordered" evidence="5">
    <location>
        <begin position="1"/>
        <end position="64"/>
    </location>
</feature>
<evidence type="ECO:0008006" key="8">
    <source>
        <dbReference type="Google" id="ProtNLM"/>
    </source>
</evidence>
<feature type="repeat" description="WD" evidence="4">
    <location>
        <begin position="330"/>
        <end position="363"/>
    </location>
</feature>
<keyword evidence="7" id="KW-1185">Reference proteome</keyword>
<feature type="region of interest" description="Disordered" evidence="5">
    <location>
        <begin position="202"/>
        <end position="231"/>
    </location>
</feature>
<dbReference type="SUPFAM" id="SSF50978">
    <property type="entry name" value="WD40 repeat-like"/>
    <property type="match status" value="1"/>
</dbReference>
<evidence type="ECO:0000256" key="1">
    <source>
        <dbReference type="ARBA" id="ARBA00006917"/>
    </source>
</evidence>
<dbReference type="CDD" id="cd00200">
    <property type="entry name" value="WD40"/>
    <property type="match status" value="1"/>
</dbReference>
<dbReference type="Pfam" id="PF11816">
    <property type="entry name" value="DUF3337"/>
    <property type="match status" value="1"/>
</dbReference>
<dbReference type="InterPro" id="IPR036322">
    <property type="entry name" value="WD40_repeat_dom_sf"/>
</dbReference>
<evidence type="ECO:0000256" key="3">
    <source>
        <dbReference type="ARBA" id="ARBA00022737"/>
    </source>
</evidence>
<evidence type="ECO:0000313" key="7">
    <source>
        <dbReference type="Proteomes" id="UP001176517"/>
    </source>
</evidence>
<feature type="compositionally biased region" description="Low complexity" evidence="5">
    <location>
        <begin position="9"/>
        <end position="40"/>
    </location>
</feature>
<keyword evidence="3" id="KW-0677">Repeat</keyword>
<feature type="compositionally biased region" description="Low complexity" evidence="5">
    <location>
        <begin position="1187"/>
        <end position="1200"/>
    </location>
</feature>
<dbReference type="Pfam" id="PF00400">
    <property type="entry name" value="WD40"/>
    <property type="match status" value="4"/>
</dbReference>
<feature type="region of interest" description="Disordered" evidence="5">
    <location>
        <begin position="1170"/>
        <end position="1243"/>
    </location>
</feature>
<evidence type="ECO:0000256" key="5">
    <source>
        <dbReference type="SAM" id="MobiDB-lite"/>
    </source>
</evidence>
<evidence type="ECO:0000256" key="4">
    <source>
        <dbReference type="PROSITE-ProRule" id="PRU00221"/>
    </source>
</evidence>
<dbReference type="InterPro" id="IPR051246">
    <property type="entry name" value="WDR48"/>
</dbReference>
<dbReference type="InterPro" id="IPR001680">
    <property type="entry name" value="WD40_rpt"/>
</dbReference>